<evidence type="ECO:0000256" key="5">
    <source>
        <dbReference type="ARBA" id="ARBA00022630"/>
    </source>
</evidence>
<dbReference type="NCBIfam" id="NF003611">
    <property type="entry name" value="PRK05257.3-2"/>
    <property type="match status" value="1"/>
</dbReference>
<dbReference type="GO" id="GO:0006099">
    <property type="term" value="P:tricarboxylic acid cycle"/>
    <property type="evidence" value="ECO:0007669"/>
    <property type="project" value="UniProtKB-UniRule"/>
</dbReference>
<dbReference type="Gene3D" id="3.50.50.60">
    <property type="entry name" value="FAD/NAD(P)-binding domain"/>
    <property type="match status" value="1"/>
</dbReference>
<dbReference type="Gene3D" id="3.30.9.10">
    <property type="entry name" value="D-Amino Acid Oxidase, subunit A, domain 2"/>
    <property type="match status" value="1"/>
</dbReference>
<comment type="similarity">
    <text evidence="8">Belongs to the MQO family.</text>
</comment>
<keyword evidence="11" id="KW-1185">Reference proteome</keyword>
<evidence type="ECO:0000256" key="1">
    <source>
        <dbReference type="ARBA" id="ARBA00001139"/>
    </source>
</evidence>
<evidence type="ECO:0000256" key="9">
    <source>
        <dbReference type="SAM" id="MobiDB-lite"/>
    </source>
</evidence>
<dbReference type="NCBIfam" id="TIGR01320">
    <property type="entry name" value="mal_quin_oxido"/>
    <property type="match status" value="1"/>
</dbReference>
<dbReference type="NCBIfam" id="NF003605">
    <property type="entry name" value="PRK05257.1-4"/>
    <property type="match status" value="1"/>
</dbReference>
<dbReference type="NCBIfam" id="NF009875">
    <property type="entry name" value="PRK13339.1"/>
    <property type="match status" value="1"/>
</dbReference>
<organism evidence="10 11">
    <name type="scientific">Agrococcus casei LMG 22410</name>
    <dbReference type="NCBI Taxonomy" id="1255656"/>
    <lineage>
        <taxon>Bacteria</taxon>
        <taxon>Bacillati</taxon>
        <taxon>Actinomycetota</taxon>
        <taxon>Actinomycetes</taxon>
        <taxon>Micrococcales</taxon>
        <taxon>Microbacteriaceae</taxon>
        <taxon>Agrococcus</taxon>
    </lineage>
</organism>
<dbReference type="NCBIfam" id="NF003606">
    <property type="entry name" value="PRK05257.2-1"/>
    <property type="match status" value="1"/>
</dbReference>
<comment type="catalytic activity">
    <reaction evidence="1 8">
        <text>(S)-malate + a quinone = a quinol + oxaloacetate</text>
        <dbReference type="Rhea" id="RHEA:46012"/>
        <dbReference type="ChEBI" id="CHEBI:15589"/>
        <dbReference type="ChEBI" id="CHEBI:16452"/>
        <dbReference type="ChEBI" id="CHEBI:24646"/>
        <dbReference type="ChEBI" id="CHEBI:132124"/>
        <dbReference type="EC" id="1.1.5.4"/>
    </reaction>
</comment>
<dbReference type="GO" id="GO:0008924">
    <property type="term" value="F:L-malate dehydrogenase (quinone) activity"/>
    <property type="evidence" value="ECO:0007669"/>
    <property type="project" value="UniProtKB-UniRule"/>
</dbReference>
<evidence type="ECO:0000256" key="4">
    <source>
        <dbReference type="ARBA" id="ARBA00022532"/>
    </source>
</evidence>
<dbReference type="Proteomes" id="UP000195787">
    <property type="component" value="Unassembled WGS sequence"/>
</dbReference>
<dbReference type="NCBIfam" id="NF003610">
    <property type="entry name" value="PRK05257.3-1"/>
    <property type="match status" value="1"/>
</dbReference>
<keyword evidence="6 8" id="KW-0274">FAD</keyword>
<evidence type="ECO:0000256" key="3">
    <source>
        <dbReference type="ARBA" id="ARBA00005012"/>
    </source>
</evidence>
<gene>
    <name evidence="8" type="primary">mqo</name>
    <name evidence="10" type="ORF">CZ674_11665</name>
</gene>
<dbReference type="Pfam" id="PF06039">
    <property type="entry name" value="Mqo"/>
    <property type="match status" value="1"/>
</dbReference>
<keyword evidence="7 8" id="KW-0560">Oxidoreductase</keyword>
<dbReference type="EMBL" id="FUHU01000044">
    <property type="protein sequence ID" value="SJM67097.1"/>
    <property type="molecule type" value="Genomic_DNA"/>
</dbReference>
<dbReference type="InterPro" id="IPR006231">
    <property type="entry name" value="MQO"/>
</dbReference>
<dbReference type="AlphaFoldDB" id="A0A1R4GFU0"/>
<dbReference type="NCBIfam" id="NF003603">
    <property type="entry name" value="PRK05257.1-1"/>
    <property type="match status" value="1"/>
</dbReference>
<dbReference type="UniPathway" id="UPA00223">
    <property type="reaction ID" value="UER01008"/>
</dbReference>
<protein>
    <recommendedName>
        <fullName evidence="8">Probable malate:quinone oxidoreductase</fullName>
        <ecNumber evidence="8">1.1.5.4</ecNumber>
    </recommendedName>
    <alternativeName>
        <fullName evidence="8">MQO</fullName>
    </alternativeName>
    <alternativeName>
        <fullName evidence="8">Malate dehydrogenase [quinone]</fullName>
    </alternativeName>
</protein>
<dbReference type="PANTHER" id="PTHR43104">
    <property type="entry name" value="L-2-HYDROXYGLUTARATE DEHYDROGENASE, MITOCHONDRIAL"/>
    <property type="match status" value="1"/>
</dbReference>
<keyword evidence="4 8" id="KW-0816">Tricarboxylic acid cycle</keyword>
<evidence type="ECO:0000256" key="2">
    <source>
        <dbReference type="ARBA" id="ARBA00001974"/>
    </source>
</evidence>
<feature type="compositionally biased region" description="Acidic residues" evidence="9">
    <location>
        <begin position="532"/>
        <end position="545"/>
    </location>
</feature>
<comment type="pathway">
    <text evidence="3 8">Carbohydrate metabolism; tricarboxylic acid cycle; oxaloacetate from (S)-malate (quinone route): step 1/1.</text>
</comment>
<dbReference type="InterPro" id="IPR036188">
    <property type="entry name" value="FAD/NAD-bd_sf"/>
</dbReference>
<dbReference type="HAMAP" id="MF_00212">
    <property type="entry name" value="MQO"/>
    <property type="match status" value="1"/>
</dbReference>
<name>A0A1R4GFU0_9MICO</name>
<dbReference type="OrthoDB" id="9763983at2"/>
<evidence type="ECO:0000256" key="6">
    <source>
        <dbReference type="ARBA" id="ARBA00022827"/>
    </source>
</evidence>
<evidence type="ECO:0000256" key="7">
    <source>
        <dbReference type="ARBA" id="ARBA00023002"/>
    </source>
</evidence>
<comment type="cofactor">
    <cofactor evidence="2 8">
        <name>FAD</name>
        <dbReference type="ChEBI" id="CHEBI:57692"/>
    </cofactor>
</comment>
<evidence type="ECO:0000256" key="8">
    <source>
        <dbReference type="HAMAP-Rule" id="MF_00212"/>
    </source>
</evidence>
<evidence type="ECO:0000313" key="11">
    <source>
        <dbReference type="Proteomes" id="UP000195787"/>
    </source>
</evidence>
<feature type="compositionally biased region" description="Acidic residues" evidence="9">
    <location>
        <begin position="553"/>
        <end position="572"/>
    </location>
</feature>
<dbReference type="GO" id="GO:0047545">
    <property type="term" value="F:(S)-2-hydroxyglutarate dehydrogenase activity"/>
    <property type="evidence" value="ECO:0007669"/>
    <property type="project" value="TreeGrafter"/>
</dbReference>
<dbReference type="PANTHER" id="PTHR43104:SF2">
    <property type="entry name" value="L-2-HYDROXYGLUTARATE DEHYDROGENASE, MITOCHONDRIAL"/>
    <property type="match status" value="1"/>
</dbReference>
<dbReference type="SUPFAM" id="SSF51905">
    <property type="entry name" value="FAD/NAD(P)-binding domain"/>
    <property type="match status" value="1"/>
</dbReference>
<proteinExistence type="inferred from homology"/>
<dbReference type="EC" id="1.1.5.4" evidence="8"/>
<accession>A0A1R4GFU0</accession>
<feature type="region of interest" description="Disordered" evidence="9">
    <location>
        <begin position="514"/>
        <end position="578"/>
    </location>
</feature>
<evidence type="ECO:0000313" key="10">
    <source>
        <dbReference type="EMBL" id="SJM67097.1"/>
    </source>
</evidence>
<sequence length="578" mass="62528">MSKTIDVALIGGGIMSATLGTLLQRLDPDLSIEVYERLGEVAVESSNPWNNAGTGHAALCELNYTPEAKDGTVTAAKAVGINEQFQQSRQFWSALVEEGFLPEPEQFIVPTPHMSFVWGDDNVDYLRRRYEALKDEPLFLGMRFSTDPKQIAEWAPALMVGRDKDQRVAATYSSAGTDVNFGALTKLLLQGINQRGAQVYLDTSVRSLKRGKDGIWTIKLRNEIGNATREVRAKFVFVGAGGGALSLLQKSGIKEAHGFGGFPITGQFLRCDNPEVVARHDAKVYGKASVGAPPMSVPHLDTRVVEGKPALLFGPFAGWNSKFLKTGSYFDLFASLRLHNLYPMIRAGLANFDLVGYLLGEIFSTREKQLDALRQFYPDLDPDDWYLIDAGQRVQVMKKDDEKGGVLQFGTELVTGADGSIAGLLGASPGASTAVPIMLQLLEKCFDDRVDGWRDELSKLVPSWGTSLNDDFDAAVASMTHTADVLDLAPVDPDAKPDDVSVADSADADGEFEVEVSEATAGSSFFGSDSEEKADDVEEGADDMETPAADADIATDEATDAEAEQEAAESADADERKQ</sequence>
<keyword evidence="5 8" id="KW-0285">Flavoprotein</keyword>
<dbReference type="NCBIfam" id="NF003609">
    <property type="entry name" value="PRK05257.2-5"/>
    <property type="match status" value="1"/>
</dbReference>
<reference evidence="10 11" key="1">
    <citation type="submission" date="2017-02" db="EMBL/GenBank/DDBJ databases">
        <authorList>
            <person name="Peterson S.W."/>
        </authorList>
    </citation>
    <scope>NUCLEOTIDE SEQUENCE [LARGE SCALE GENOMIC DNA]</scope>
    <source>
        <strain evidence="10 11">LMG 22410</strain>
    </source>
</reference>